<organism evidence="3">
    <name type="scientific">freshwater metagenome</name>
    <dbReference type="NCBI Taxonomy" id="449393"/>
    <lineage>
        <taxon>unclassified sequences</taxon>
        <taxon>metagenomes</taxon>
        <taxon>ecological metagenomes</taxon>
    </lineage>
</organism>
<dbReference type="InterPro" id="IPR009061">
    <property type="entry name" value="DNA-bd_dom_put_sf"/>
</dbReference>
<dbReference type="EMBL" id="CAEZTM010000012">
    <property type="protein sequence ID" value="CAB4565897.1"/>
    <property type="molecule type" value="Genomic_DNA"/>
</dbReference>
<proteinExistence type="predicted"/>
<sequence length="110" mass="12259">MKENNTTSPLLSASADPSQLLPLQQAAEESSCSVSTLRNLITRGDLTAYRFGPRLIRVRRQDLEALLQPYQGGQHPSAMGAPQLCNTERVRKRLEPRCLRTNLASTRALR</sequence>
<feature type="compositionally biased region" description="Polar residues" evidence="1">
    <location>
        <begin position="1"/>
        <end position="17"/>
    </location>
</feature>
<evidence type="ECO:0000259" key="2">
    <source>
        <dbReference type="Pfam" id="PF12728"/>
    </source>
</evidence>
<evidence type="ECO:0000313" key="3">
    <source>
        <dbReference type="EMBL" id="CAB4565897.1"/>
    </source>
</evidence>
<dbReference type="AlphaFoldDB" id="A0A6J6DPB4"/>
<dbReference type="SUPFAM" id="SSF46955">
    <property type="entry name" value="Putative DNA-binding domain"/>
    <property type="match status" value="1"/>
</dbReference>
<dbReference type="NCBIfam" id="TIGR01764">
    <property type="entry name" value="excise"/>
    <property type="match status" value="1"/>
</dbReference>
<dbReference type="GO" id="GO:0003677">
    <property type="term" value="F:DNA binding"/>
    <property type="evidence" value="ECO:0007669"/>
    <property type="project" value="InterPro"/>
</dbReference>
<dbReference type="InterPro" id="IPR041657">
    <property type="entry name" value="HTH_17"/>
</dbReference>
<evidence type="ECO:0000256" key="1">
    <source>
        <dbReference type="SAM" id="MobiDB-lite"/>
    </source>
</evidence>
<dbReference type="InterPro" id="IPR010093">
    <property type="entry name" value="SinI_DNA-bd"/>
</dbReference>
<evidence type="ECO:0000313" key="4">
    <source>
        <dbReference type="EMBL" id="CAB4637130.1"/>
    </source>
</evidence>
<dbReference type="EMBL" id="CAEZVY010000017">
    <property type="protein sequence ID" value="CAB4637130.1"/>
    <property type="molecule type" value="Genomic_DNA"/>
</dbReference>
<feature type="region of interest" description="Disordered" evidence="1">
    <location>
        <begin position="1"/>
        <end position="28"/>
    </location>
</feature>
<name>A0A6J6DPB4_9ZZZZ</name>
<dbReference type="Pfam" id="PF12728">
    <property type="entry name" value="HTH_17"/>
    <property type="match status" value="1"/>
</dbReference>
<accession>A0A6J6DPB4</accession>
<protein>
    <submittedName>
        <fullName evidence="3">Unannotated protein</fullName>
    </submittedName>
</protein>
<gene>
    <name evidence="3" type="ORF">UFOPK1684_00424</name>
    <name evidence="4" type="ORF">UFOPK2158_00262</name>
</gene>
<feature type="domain" description="Helix-turn-helix" evidence="2">
    <location>
        <begin position="23"/>
        <end position="68"/>
    </location>
</feature>
<reference evidence="3" key="1">
    <citation type="submission" date="2020-05" db="EMBL/GenBank/DDBJ databases">
        <authorList>
            <person name="Chiriac C."/>
            <person name="Salcher M."/>
            <person name="Ghai R."/>
            <person name="Kavagutti S V."/>
        </authorList>
    </citation>
    <scope>NUCLEOTIDE SEQUENCE</scope>
</reference>